<dbReference type="PANTHER" id="PTHR40036">
    <property type="entry name" value="MACROCIN O-METHYLTRANSFERASE"/>
    <property type="match status" value="1"/>
</dbReference>
<proteinExistence type="predicted"/>
<accession>A0ABY2GA54</accession>
<dbReference type="EMBL" id="SOQZ01000001">
    <property type="protein sequence ID" value="TDY14233.1"/>
    <property type="molecule type" value="Genomic_DNA"/>
</dbReference>
<name>A0ABY2GA54_9FLAO</name>
<dbReference type="PANTHER" id="PTHR40036:SF1">
    <property type="entry name" value="MACROCIN O-METHYLTRANSFERASE"/>
    <property type="match status" value="1"/>
</dbReference>
<gene>
    <name evidence="1" type="ORF">A8975_0837</name>
</gene>
<reference evidence="1 2" key="1">
    <citation type="submission" date="2019-03" db="EMBL/GenBank/DDBJ databases">
        <title>Genomic Encyclopedia of Type Strains, Phase III (KMG-III): the genomes of soil and plant-associated and newly described type strains.</title>
        <authorList>
            <person name="Whitman W."/>
        </authorList>
    </citation>
    <scope>NUCLEOTIDE SEQUENCE [LARGE SCALE GENOMIC DNA]</scope>
    <source>
        <strain evidence="1 2">CGMCC 1.10957</strain>
    </source>
</reference>
<evidence type="ECO:0008006" key="3">
    <source>
        <dbReference type="Google" id="ProtNLM"/>
    </source>
</evidence>
<evidence type="ECO:0000313" key="2">
    <source>
        <dbReference type="Proteomes" id="UP000294930"/>
    </source>
</evidence>
<comment type="caution">
    <text evidence="1">The sequence shown here is derived from an EMBL/GenBank/DDBJ whole genome shotgun (WGS) entry which is preliminary data.</text>
</comment>
<keyword evidence="2" id="KW-1185">Reference proteome</keyword>
<evidence type="ECO:0000313" key="1">
    <source>
        <dbReference type="EMBL" id="TDY14233.1"/>
    </source>
</evidence>
<dbReference type="Proteomes" id="UP000294930">
    <property type="component" value="Unassembled WGS sequence"/>
</dbReference>
<dbReference type="Gene3D" id="3.40.50.150">
    <property type="entry name" value="Vaccinia Virus protein VP39"/>
    <property type="match status" value="1"/>
</dbReference>
<dbReference type="InterPro" id="IPR008884">
    <property type="entry name" value="TylF_MeTrfase"/>
</dbReference>
<organism evidence="1 2">
    <name type="scientific">Meridianimaribacter flavus</name>
    <dbReference type="NCBI Taxonomy" id="571115"/>
    <lineage>
        <taxon>Bacteria</taxon>
        <taxon>Pseudomonadati</taxon>
        <taxon>Bacteroidota</taxon>
        <taxon>Flavobacteriia</taxon>
        <taxon>Flavobacteriales</taxon>
        <taxon>Flavobacteriaceae</taxon>
        <taxon>Meridianimaribacter</taxon>
    </lineage>
</organism>
<sequence length="297" mass="34547">MSYLTKRLTKKHQWNKLFKQRLSEPLHLNLIALFVFLFGSFRKKVAYDLVIRPQYAYGILEAAISAKKLGFTTISVIEFGVANGGGLMNMIEIAKKVTKSTGINVDIYGFDTGTGMPDPVDFRDHPEYYNTGDFPMNKAALEEKTNGKAKLIYGPIKDTLETFKKSLSEDCPIGFISVDVDYYSSTKEVLELFTAKAHSFLPLTHVYFDDIFMPHHNDKCGELLAIKEFNDINPYRNISYHRFFENQRIFKNANWVKQMYYFHVLDHDYRSKLKRNRKAYVLDNPYLKFEGNKKQFD</sequence>
<dbReference type="InterPro" id="IPR029063">
    <property type="entry name" value="SAM-dependent_MTases_sf"/>
</dbReference>
<dbReference type="RefSeq" id="WP_134198774.1">
    <property type="nucleotide sequence ID" value="NZ_SOQZ01000001.1"/>
</dbReference>
<protein>
    <recommendedName>
        <fullName evidence="3">Class I SAM-dependent methyltransferase</fullName>
    </recommendedName>
</protein>